<proteinExistence type="predicted"/>
<accession>A0AAD7L2S9</accession>
<evidence type="ECO:0000313" key="1">
    <source>
        <dbReference type="EMBL" id="KAJ7950539.1"/>
    </source>
</evidence>
<dbReference type="AlphaFoldDB" id="A0AAD7L2S9"/>
<protein>
    <submittedName>
        <fullName evidence="1">Lysine-specific histone demethylase 1-like 3</fullName>
    </submittedName>
</protein>
<name>A0AAD7L2S9_QUISA</name>
<evidence type="ECO:0000313" key="2">
    <source>
        <dbReference type="Proteomes" id="UP001163823"/>
    </source>
</evidence>
<organism evidence="1 2">
    <name type="scientific">Quillaja saponaria</name>
    <name type="common">Soap bark tree</name>
    <dbReference type="NCBI Taxonomy" id="32244"/>
    <lineage>
        <taxon>Eukaryota</taxon>
        <taxon>Viridiplantae</taxon>
        <taxon>Streptophyta</taxon>
        <taxon>Embryophyta</taxon>
        <taxon>Tracheophyta</taxon>
        <taxon>Spermatophyta</taxon>
        <taxon>Magnoliopsida</taxon>
        <taxon>eudicotyledons</taxon>
        <taxon>Gunneridae</taxon>
        <taxon>Pentapetalae</taxon>
        <taxon>rosids</taxon>
        <taxon>fabids</taxon>
        <taxon>Fabales</taxon>
        <taxon>Quillajaceae</taxon>
        <taxon>Quillaja</taxon>
    </lineage>
</organism>
<dbReference type="KEGG" id="qsa:O6P43_026721"/>
<reference evidence="1" key="1">
    <citation type="journal article" date="2023" name="Science">
        <title>Elucidation of the pathway for biosynthesis of saponin adjuvants from the soapbark tree.</title>
        <authorList>
            <person name="Reed J."/>
            <person name="Orme A."/>
            <person name="El-Demerdash A."/>
            <person name="Owen C."/>
            <person name="Martin L.B.B."/>
            <person name="Misra R.C."/>
            <person name="Kikuchi S."/>
            <person name="Rejzek M."/>
            <person name="Martin A.C."/>
            <person name="Harkess A."/>
            <person name="Leebens-Mack J."/>
            <person name="Louveau T."/>
            <person name="Stephenson M.J."/>
            <person name="Osbourn A."/>
        </authorList>
    </citation>
    <scope>NUCLEOTIDE SEQUENCE</scope>
    <source>
        <strain evidence="1">S10</strain>
    </source>
</reference>
<dbReference type="EMBL" id="JARAOO010000011">
    <property type="protein sequence ID" value="KAJ7950539.1"/>
    <property type="molecule type" value="Genomic_DNA"/>
</dbReference>
<comment type="caution">
    <text evidence="1">The sequence shown here is derived from an EMBL/GenBank/DDBJ whole genome shotgun (WGS) entry which is preliminary data.</text>
</comment>
<dbReference type="Proteomes" id="UP001163823">
    <property type="component" value="Chromosome 11"/>
</dbReference>
<keyword evidence="2" id="KW-1185">Reference proteome</keyword>
<gene>
    <name evidence="1" type="ORF">O6P43_026721</name>
</gene>
<sequence length="101" mass="11432">MISITTVFTVRILVDIIDGKTYQLPVSQLEDKKKITLFQLSGLVSTKTANTSSKAKGNTLLQLPKVPSFQKFARQEQYGQNDKCDSERKWFDGVFGRQDCI</sequence>